<protein>
    <submittedName>
        <fullName evidence="2">Uncharacterized protein</fullName>
    </submittedName>
</protein>
<proteinExistence type="predicted"/>
<dbReference type="AlphaFoldDB" id="A0A0H5DTD7"/>
<organism evidence="2 3">
    <name type="scientific">Estrella lausannensis</name>
    <dbReference type="NCBI Taxonomy" id="483423"/>
    <lineage>
        <taxon>Bacteria</taxon>
        <taxon>Pseudomonadati</taxon>
        <taxon>Chlamydiota</taxon>
        <taxon>Chlamydiia</taxon>
        <taxon>Parachlamydiales</taxon>
        <taxon>Candidatus Criblamydiaceae</taxon>
        <taxon>Estrella</taxon>
    </lineage>
</organism>
<dbReference type="EMBL" id="CWGJ01000025">
    <property type="protein sequence ID" value="CRX39094.1"/>
    <property type="molecule type" value="Genomic_DNA"/>
</dbReference>
<evidence type="ECO:0000313" key="3">
    <source>
        <dbReference type="Proteomes" id="UP000220251"/>
    </source>
</evidence>
<accession>A0A0H5DTD7</accession>
<evidence type="ECO:0000256" key="1">
    <source>
        <dbReference type="SAM" id="MobiDB-lite"/>
    </source>
</evidence>
<gene>
    <name evidence="2" type="ORF">ELAC_1767</name>
</gene>
<reference evidence="3" key="1">
    <citation type="submission" date="2015-06" db="EMBL/GenBank/DDBJ databases">
        <authorList>
            <person name="Bertelli C."/>
        </authorList>
    </citation>
    <scope>NUCLEOTIDE SEQUENCE [LARGE SCALE GENOMIC DNA]</scope>
    <source>
        <strain evidence="3">CRIB-30</strain>
    </source>
</reference>
<keyword evidence="3" id="KW-1185">Reference proteome</keyword>
<evidence type="ECO:0000313" key="2">
    <source>
        <dbReference type="EMBL" id="CRX39094.1"/>
    </source>
</evidence>
<dbReference type="Proteomes" id="UP000220251">
    <property type="component" value="Unassembled WGS sequence"/>
</dbReference>
<dbReference type="OrthoDB" id="20234at2"/>
<sequence length="618" mass="69883">MDYVCLGNNVLSYQTELPASGGLKEQKSLEKKLRTQKDEILKLLASNISDLSDIESLSIRKFKVGKASYYKIQVETVDHAIRGYNITKGRDQKLIDHILETSGNSDTLILTHDRISEQVRALVNSFGKGENKDTLYLWSSGGGGHKSAKEAQTEKEMVKLRNQIIGHASEEVKADFSSRFTNIGVFTDWCKQMGYLHEADVLTDYVGSVGVASAESWDRAQQEGNVKKQESLASLQWLSDRVFGPVIFIQTLRDLINHHPRKVVSTQAMATPSILFALCIYNAFFKPAMDPEVKLHLYMTDMPTGLSGHFFKSLKRIWEIAGKKHLILHAPKPTDKDTWIIRCNLPDDQVVELKTRDFPVRASFLKAVESYTPEAPVGFKVTGEEESKLLKEVLKHQKATGELVGADGFNFEYQVDDKDNAYFLMLGSQPTKQAIVDYVDKFLLEAKQNPKESYKLFAFAGKFIPGKECFYKELCDYIKTQKNWPSNLRVIPLSFQNPEHLVNLELKCNTITRSGGGTVMELLVLHELVEGKKSKLKPKMRFIHAQKVKGRDLESSIPLWERGNYLHLRGAVGSKHCKVVDPHEMFRDSRIQRAKRSFEKKQLQKKQGAARLAGTPAA</sequence>
<feature type="region of interest" description="Disordered" evidence="1">
    <location>
        <begin position="598"/>
        <end position="618"/>
    </location>
</feature>
<name>A0A0H5DTD7_9BACT</name>
<dbReference type="RefSeq" id="WP_098038946.1">
    <property type="nucleotide sequence ID" value="NZ_CWGJ01000025.1"/>
</dbReference>